<dbReference type="Proteomes" id="UP000007635">
    <property type="component" value="Chromosome VII"/>
</dbReference>
<evidence type="ECO:0000313" key="7">
    <source>
        <dbReference type="Ensembl" id="ENSGACP00000026898.2"/>
    </source>
</evidence>
<feature type="transmembrane region" description="Helical" evidence="5">
    <location>
        <begin position="100"/>
        <end position="116"/>
    </location>
</feature>
<dbReference type="InterPro" id="IPR017452">
    <property type="entry name" value="GPCR_Rhodpsn_7TM"/>
</dbReference>
<feature type="transmembrane region" description="Helical" evidence="5">
    <location>
        <begin position="34"/>
        <end position="58"/>
    </location>
</feature>
<feature type="transmembrane region" description="Helical" evidence="5">
    <location>
        <begin position="242"/>
        <end position="260"/>
    </location>
</feature>
<feature type="transmembrane region" description="Helical" evidence="5">
    <location>
        <begin position="272"/>
        <end position="296"/>
    </location>
</feature>
<dbReference type="SUPFAM" id="SSF81321">
    <property type="entry name" value="Family A G protein-coupled receptor-like"/>
    <property type="match status" value="1"/>
</dbReference>
<evidence type="ECO:0000256" key="4">
    <source>
        <dbReference type="ARBA" id="ARBA00023136"/>
    </source>
</evidence>
<name>G3QAI2_GASAC</name>
<dbReference type="InParanoid" id="G3QAI2"/>
<dbReference type="STRING" id="69293.ENSGACP00000026898"/>
<comment type="subcellular location">
    <subcellularLocation>
        <location evidence="1">Membrane</location>
    </subcellularLocation>
</comment>
<dbReference type="PRINTS" id="PR00237">
    <property type="entry name" value="GPCRRHODOPSN"/>
</dbReference>
<sequence>MKPQTRGKCNLEVCIFYVGFSSPCYMFLQINLVLFRVLLSMLPCILFLYINGVMLFALLSKPLLLESSRYILFANLLIADSLQLLSAMLMYIFAVTMIKLSSFLCALVVLVARVTVKTSPLNLAMMSLERYVAICFPLRHASIVTTRMTGAAVAVMWTVGSLESFSQFVLFVRLENTITVMRICSQDIFQLQIYLAMNKGFTITIFVLVSMISIYTYVVVIVAVKSASSTVEKSSKPHKTMLLHLIQLCLCVTSTLFYMINPINQWKGNRKMAIHIQYGLFLVLIILPKCLSPLIYGLRDQAFRHVFEYYFTFGSVKRFPKS</sequence>
<dbReference type="eggNOG" id="ENOG502RYAP">
    <property type="taxonomic scope" value="Eukaryota"/>
</dbReference>
<dbReference type="InterPro" id="IPR000276">
    <property type="entry name" value="GPCR_Rhodpsn"/>
</dbReference>
<dbReference type="GO" id="GO:0004930">
    <property type="term" value="F:G protein-coupled receptor activity"/>
    <property type="evidence" value="ECO:0007669"/>
    <property type="project" value="InterPro"/>
</dbReference>
<feature type="domain" description="G-protein coupled receptors family 1 profile" evidence="6">
    <location>
        <begin position="50"/>
        <end position="296"/>
    </location>
</feature>
<feature type="transmembrane region" description="Helical" evidence="5">
    <location>
        <begin position="70"/>
        <end position="94"/>
    </location>
</feature>
<evidence type="ECO:0000259" key="6">
    <source>
        <dbReference type="PROSITE" id="PS50262"/>
    </source>
</evidence>
<organism evidence="7 8">
    <name type="scientific">Gasterosteus aculeatus aculeatus</name>
    <name type="common">three-spined stickleback</name>
    <dbReference type="NCBI Taxonomy" id="481459"/>
    <lineage>
        <taxon>Eukaryota</taxon>
        <taxon>Metazoa</taxon>
        <taxon>Chordata</taxon>
        <taxon>Craniata</taxon>
        <taxon>Vertebrata</taxon>
        <taxon>Euteleostomi</taxon>
        <taxon>Actinopterygii</taxon>
        <taxon>Neopterygii</taxon>
        <taxon>Teleostei</taxon>
        <taxon>Neoteleostei</taxon>
        <taxon>Acanthomorphata</taxon>
        <taxon>Eupercaria</taxon>
        <taxon>Perciformes</taxon>
        <taxon>Cottioidei</taxon>
        <taxon>Gasterosteales</taxon>
        <taxon>Gasterosteidae</taxon>
        <taxon>Gasterosteus</taxon>
    </lineage>
</organism>
<keyword evidence="8" id="KW-1185">Reference proteome</keyword>
<dbReference type="FunCoup" id="G3QAI2">
    <property type="interactions" value="4"/>
</dbReference>
<evidence type="ECO:0000256" key="1">
    <source>
        <dbReference type="ARBA" id="ARBA00004370"/>
    </source>
</evidence>
<evidence type="ECO:0000256" key="2">
    <source>
        <dbReference type="ARBA" id="ARBA00022692"/>
    </source>
</evidence>
<dbReference type="GO" id="GO:0004984">
    <property type="term" value="F:olfactory receptor activity"/>
    <property type="evidence" value="ECO:0007669"/>
    <property type="project" value="TreeGrafter"/>
</dbReference>
<dbReference type="GO" id="GO:0005549">
    <property type="term" value="F:odorant binding"/>
    <property type="evidence" value="ECO:0007669"/>
    <property type="project" value="TreeGrafter"/>
</dbReference>
<evidence type="ECO:0000256" key="3">
    <source>
        <dbReference type="ARBA" id="ARBA00022989"/>
    </source>
</evidence>
<dbReference type="CDD" id="cd00637">
    <property type="entry name" value="7tm_classA_rhodopsin-like"/>
    <property type="match status" value="1"/>
</dbReference>
<dbReference type="GeneTree" id="ENSGT00940000163093"/>
<keyword evidence="4 5" id="KW-0472">Membrane</keyword>
<feature type="transmembrane region" description="Helical" evidence="5">
    <location>
        <begin position="201"/>
        <end position="222"/>
    </location>
</feature>
<accession>G3QAI2</accession>
<dbReference type="Gene3D" id="1.20.1070.10">
    <property type="entry name" value="Rhodopsin 7-helix transmembrane proteins"/>
    <property type="match status" value="1"/>
</dbReference>
<dbReference type="InterPro" id="IPR052921">
    <property type="entry name" value="GPCR1_Superfamily_Member"/>
</dbReference>
<reference evidence="7" key="3">
    <citation type="submission" date="2025-09" db="UniProtKB">
        <authorList>
            <consortium name="Ensembl"/>
        </authorList>
    </citation>
    <scope>IDENTIFICATION</scope>
</reference>
<feature type="transmembrane region" description="Helical" evidence="5">
    <location>
        <begin position="9"/>
        <end position="28"/>
    </location>
</feature>
<evidence type="ECO:0000256" key="5">
    <source>
        <dbReference type="SAM" id="Phobius"/>
    </source>
</evidence>
<dbReference type="Pfam" id="PF00001">
    <property type="entry name" value="7tm_1"/>
    <property type="match status" value="1"/>
</dbReference>
<keyword evidence="2 5" id="KW-0812">Transmembrane</keyword>
<dbReference type="PANTHER" id="PTHR26451:SF866">
    <property type="entry name" value="ODORANT RECEPTOR-RELATED"/>
    <property type="match status" value="1"/>
</dbReference>
<dbReference type="OMA" id="AIMITVK"/>
<evidence type="ECO:0000313" key="8">
    <source>
        <dbReference type="Proteomes" id="UP000007635"/>
    </source>
</evidence>
<dbReference type="GO" id="GO:0016020">
    <property type="term" value="C:membrane"/>
    <property type="evidence" value="ECO:0007669"/>
    <property type="project" value="UniProtKB-SubCell"/>
</dbReference>
<dbReference type="PROSITE" id="PS50262">
    <property type="entry name" value="G_PROTEIN_RECEP_F1_2"/>
    <property type="match status" value="1"/>
</dbReference>
<protein>
    <submittedName>
        <fullName evidence="7">Odorant receptor, family 93, subfamily A, member 6</fullName>
    </submittedName>
</protein>
<dbReference type="AlphaFoldDB" id="G3QAI2"/>
<dbReference type="Ensembl" id="ENSGACT00000026950.2">
    <property type="protein sequence ID" value="ENSGACP00000026898.2"/>
    <property type="gene ID" value="ENSGACG00000020352.2"/>
</dbReference>
<reference evidence="7" key="2">
    <citation type="submission" date="2025-08" db="UniProtKB">
        <authorList>
            <consortium name="Ensembl"/>
        </authorList>
    </citation>
    <scope>IDENTIFICATION</scope>
</reference>
<dbReference type="PANTHER" id="PTHR26451">
    <property type="entry name" value="G_PROTEIN_RECEP_F1_2 DOMAIN-CONTAINING PROTEIN"/>
    <property type="match status" value="1"/>
</dbReference>
<proteinExistence type="predicted"/>
<dbReference type="FunFam" id="1.20.1070.10:FF:000096">
    <property type="entry name" value="Odorant receptor 131-2"/>
    <property type="match status" value="1"/>
</dbReference>
<keyword evidence="3 5" id="KW-1133">Transmembrane helix</keyword>
<reference evidence="7 8" key="1">
    <citation type="journal article" date="2021" name="G3 (Bethesda)">
        <title>Improved contiguity of the threespine stickleback genome using long-read sequencing.</title>
        <authorList>
            <person name="Nath S."/>
            <person name="Shaw D.E."/>
            <person name="White M.A."/>
        </authorList>
    </citation>
    <scope>NUCLEOTIDE SEQUENCE [LARGE SCALE GENOMIC DNA]</scope>
    <source>
        <strain evidence="7 8">Lake Benthic</strain>
    </source>
</reference>